<keyword evidence="3" id="KW-1015">Disulfide bond</keyword>
<reference evidence="9" key="1">
    <citation type="submission" date="2020-06" db="EMBL/GenBank/DDBJ databases">
        <title>WGS assembly of Ceratodon purpureus strain R40.</title>
        <authorList>
            <person name="Carey S.B."/>
            <person name="Jenkins J."/>
            <person name="Shu S."/>
            <person name="Lovell J.T."/>
            <person name="Sreedasyam A."/>
            <person name="Maumus F."/>
            <person name="Tiley G.P."/>
            <person name="Fernandez-Pozo N."/>
            <person name="Barry K."/>
            <person name="Chen C."/>
            <person name="Wang M."/>
            <person name="Lipzen A."/>
            <person name="Daum C."/>
            <person name="Saski C.A."/>
            <person name="Payton A.C."/>
            <person name="Mcbreen J.C."/>
            <person name="Conrad R.E."/>
            <person name="Kollar L.M."/>
            <person name="Olsson S."/>
            <person name="Huttunen S."/>
            <person name="Landis J.B."/>
            <person name="Wickett N.J."/>
            <person name="Johnson M.G."/>
            <person name="Rensing S.A."/>
            <person name="Grimwood J."/>
            <person name="Schmutz J."/>
            <person name="Mcdaniel S.F."/>
        </authorList>
    </citation>
    <scope>NUCLEOTIDE SEQUENCE</scope>
    <source>
        <strain evidence="9">R40</strain>
    </source>
</reference>
<dbReference type="PANTHER" id="PTHR31062">
    <property type="entry name" value="XYLOGLUCAN ENDOTRANSGLUCOSYLASE/HYDROLASE PROTEIN 8-RELATED"/>
    <property type="match status" value="1"/>
</dbReference>
<dbReference type="GO" id="GO:0016762">
    <property type="term" value="F:xyloglucan:xyloglucosyl transferase activity"/>
    <property type="evidence" value="ECO:0007669"/>
    <property type="project" value="UniProtKB-EC"/>
</dbReference>
<name>A0A8T0I072_CERPU</name>
<dbReference type="Pfam" id="PF06955">
    <property type="entry name" value="XET_C"/>
    <property type="match status" value="1"/>
</dbReference>
<evidence type="ECO:0000313" key="10">
    <source>
        <dbReference type="Proteomes" id="UP000822688"/>
    </source>
</evidence>
<dbReference type="InterPro" id="IPR010713">
    <property type="entry name" value="XET_C"/>
</dbReference>
<dbReference type="AlphaFoldDB" id="A0A8T0I072"/>
<feature type="active site" description="Nucleophile" evidence="5">
    <location>
        <position position="122"/>
    </location>
</feature>
<dbReference type="InterPro" id="IPR044791">
    <property type="entry name" value="Beta-glucanase/XTH"/>
</dbReference>
<dbReference type="Pfam" id="PF00722">
    <property type="entry name" value="Glyco_hydro_16"/>
    <property type="match status" value="1"/>
</dbReference>
<keyword evidence="7" id="KW-0961">Cell wall biogenesis/degradation</keyword>
<feature type="active site" description="Proton donor" evidence="5">
    <location>
        <position position="126"/>
    </location>
</feature>
<dbReference type="GO" id="GO:0042546">
    <property type="term" value="P:cell wall biogenesis"/>
    <property type="evidence" value="ECO:0007669"/>
    <property type="project" value="InterPro"/>
</dbReference>
<comment type="PTM">
    <text evidence="7">Contains at least one intrachain disulfide bond essential for its enzymatic activity.</text>
</comment>
<evidence type="ECO:0000259" key="8">
    <source>
        <dbReference type="PROSITE" id="PS51762"/>
    </source>
</evidence>
<keyword evidence="10" id="KW-1185">Reference proteome</keyword>
<organism evidence="9 10">
    <name type="scientific">Ceratodon purpureus</name>
    <name type="common">Fire moss</name>
    <name type="synonym">Dicranum purpureum</name>
    <dbReference type="NCBI Taxonomy" id="3225"/>
    <lineage>
        <taxon>Eukaryota</taxon>
        <taxon>Viridiplantae</taxon>
        <taxon>Streptophyta</taxon>
        <taxon>Embryophyta</taxon>
        <taxon>Bryophyta</taxon>
        <taxon>Bryophytina</taxon>
        <taxon>Bryopsida</taxon>
        <taxon>Dicranidae</taxon>
        <taxon>Pseudoditrichales</taxon>
        <taxon>Ditrichaceae</taxon>
        <taxon>Ceratodon</taxon>
    </lineage>
</organism>
<evidence type="ECO:0000256" key="3">
    <source>
        <dbReference type="ARBA" id="ARBA00023157"/>
    </source>
</evidence>
<dbReference type="GO" id="GO:0071555">
    <property type="term" value="P:cell wall organization"/>
    <property type="evidence" value="ECO:0007669"/>
    <property type="project" value="UniProtKB-KW"/>
</dbReference>
<keyword evidence="7" id="KW-0732">Signal</keyword>
<evidence type="ECO:0000256" key="5">
    <source>
        <dbReference type="PIRSR" id="PIRSR005604-1"/>
    </source>
</evidence>
<dbReference type="GO" id="GO:0048046">
    <property type="term" value="C:apoplast"/>
    <property type="evidence" value="ECO:0007669"/>
    <property type="project" value="UniProtKB-SubCell"/>
</dbReference>
<evidence type="ECO:0000256" key="1">
    <source>
        <dbReference type="ARBA" id="ARBA00022679"/>
    </source>
</evidence>
<comment type="similarity">
    <text evidence="7">Belongs to the glycosyl hydrolase 16 family.</text>
</comment>
<evidence type="ECO:0000256" key="6">
    <source>
        <dbReference type="PIRSR" id="PIRSR005604-2"/>
    </source>
</evidence>
<dbReference type="EC" id="2.4.1.207" evidence="7"/>
<feature type="signal peptide" evidence="7">
    <location>
        <begin position="1"/>
        <end position="35"/>
    </location>
</feature>
<protein>
    <recommendedName>
        <fullName evidence="7">Xyloglucan endotransglucosylase/hydrolase</fullName>
        <ecNumber evidence="7">2.4.1.207</ecNumber>
    </recommendedName>
</protein>
<proteinExistence type="inferred from homology"/>
<evidence type="ECO:0000313" key="9">
    <source>
        <dbReference type="EMBL" id="KAG0576832.1"/>
    </source>
</evidence>
<comment type="subcellular location">
    <subcellularLocation>
        <location evidence="7">Secreted</location>
        <location evidence="7">Cell wall</location>
    </subcellularLocation>
    <subcellularLocation>
        <location evidence="7">Secreted</location>
        <location evidence="7">Extracellular space</location>
        <location evidence="7">Apoplast</location>
    </subcellularLocation>
</comment>
<dbReference type="CDD" id="cd02176">
    <property type="entry name" value="GH16_XET"/>
    <property type="match status" value="1"/>
</dbReference>
<dbReference type="PIRSF" id="PIRSF005604">
    <property type="entry name" value="XET"/>
    <property type="match status" value="1"/>
</dbReference>
<dbReference type="SUPFAM" id="SSF49899">
    <property type="entry name" value="Concanavalin A-like lectins/glucanases"/>
    <property type="match status" value="1"/>
</dbReference>
<dbReference type="OrthoDB" id="4781at2759"/>
<keyword evidence="7" id="KW-0052">Apoplast</keyword>
<keyword evidence="2 7" id="KW-0378">Hydrolase</keyword>
<keyword evidence="7" id="KW-0964">Secreted</keyword>
<evidence type="ECO:0000256" key="4">
    <source>
        <dbReference type="ARBA" id="ARBA00023295"/>
    </source>
</evidence>
<feature type="domain" description="GH16" evidence="8">
    <location>
        <begin position="24"/>
        <end position="236"/>
    </location>
</feature>
<dbReference type="PROSITE" id="PS51762">
    <property type="entry name" value="GH16_2"/>
    <property type="match status" value="1"/>
</dbReference>
<evidence type="ECO:0000256" key="7">
    <source>
        <dbReference type="RuleBase" id="RU361120"/>
    </source>
</evidence>
<dbReference type="InterPro" id="IPR016455">
    <property type="entry name" value="XTH"/>
</dbReference>
<accession>A0A8T0I072</accession>
<dbReference type="InterPro" id="IPR013320">
    <property type="entry name" value="ConA-like_dom_sf"/>
</dbReference>
<dbReference type="Gene3D" id="2.60.120.200">
    <property type="match status" value="1"/>
</dbReference>
<dbReference type="FunFam" id="2.60.120.200:FF:000025">
    <property type="entry name" value="Xyloglucan endotransglucosylase/hydrolase"/>
    <property type="match status" value="1"/>
</dbReference>
<feature type="chain" id="PRO_5035965435" description="Xyloglucan endotransglucosylase/hydrolase" evidence="7">
    <location>
        <begin position="36"/>
        <end position="309"/>
    </location>
</feature>
<sequence length="309" mass="34889">MAATDVEVEGAAKWWRLYMACLISTLALNVRPVLGQGNGSQTGPVNFLENYVSQSDAQHFRLLNDGQQVQLVLDEYAASGFGSKYQYLFGHIGMRMKLVPGNSAGTVTAYYMSSQTPGDHDEMDFEFLGNVSGQPYILQTNVFASGQGSREQRIYLWFDPTADFHSYSVLWNKQQIIFYVDNTPIRVYKNNKDIGVAFPDSRPVGIYSSIWNGDNWATNNGWVKLNWTYAPFNASYESFGVDACLVQNGDTSSCIAQTNSWWTQSEYQTLGAHQVNELEWVRKNYLLYDYCADRNRTPTAPPECARNPL</sequence>
<dbReference type="InterPro" id="IPR000757">
    <property type="entry name" value="Beta-glucanase-like"/>
</dbReference>
<gene>
    <name evidence="9" type="ORF">KC19_5G111200</name>
</gene>
<feature type="glycosylation site" description="N-linked (GlcNAc...) asparagine" evidence="6">
    <location>
        <position position="130"/>
    </location>
</feature>
<dbReference type="GO" id="GO:0004553">
    <property type="term" value="F:hydrolase activity, hydrolyzing O-glycosyl compounds"/>
    <property type="evidence" value="ECO:0007669"/>
    <property type="project" value="InterPro"/>
</dbReference>
<keyword evidence="4 7" id="KW-0326">Glycosidase</keyword>
<evidence type="ECO:0000256" key="2">
    <source>
        <dbReference type="ARBA" id="ARBA00022801"/>
    </source>
</evidence>
<dbReference type="GO" id="GO:0010411">
    <property type="term" value="P:xyloglucan metabolic process"/>
    <property type="evidence" value="ECO:0007669"/>
    <property type="project" value="InterPro"/>
</dbReference>
<dbReference type="Proteomes" id="UP000822688">
    <property type="component" value="Chromosome 5"/>
</dbReference>
<keyword evidence="7" id="KW-0134">Cell wall</keyword>
<comment type="caution">
    <text evidence="9">The sequence shown here is derived from an EMBL/GenBank/DDBJ whole genome shotgun (WGS) entry which is preliminary data.</text>
</comment>
<dbReference type="EMBL" id="CM026425">
    <property type="protein sequence ID" value="KAG0576832.1"/>
    <property type="molecule type" value="Genomic_DNA"/>
</dbReference>
<comment type="function">
    <text evidence="7">Catalyzes xyloglucan endohydrolysis (XEH) and/or endotransglycosylation (XET). Cleaves and religates xyloglucan polymers, an essential constituent of the primary cell wall, and thereby participates in cell wall construction of growing tissues.</text>
</comment>
<keyword evidence="1 7" id="KW-0808">Transferase</keyword>